<dbReference type="AlphaFoldDB" id="A0A0J0XQE1"/>
<accession>A0A0J0XQE1</accession>
<dbReference type="GeneID" id="28987912"/>
<organism evidence="2 3">
    <name type="scientific">Cutaneotrichosporon oleaginosum</name>
    <dbReference type="NCBI Taxonomy" id="879819"/>
    <lineage>
        <taxon>Eukaryota</taxon>
        <taxon>Fungi</taxon>
        <taxon>Dikarya</taxon>
        <taxon>Basidiomycota</taxon>
        <taxon>Agaricomycotina</taxon>
        <taxon>Tremellomycetes</taxon>
        <taxon>Trichosporonales</taxon>
        <taxon>Trichosporonaceae</taxon>
        <taxon>Cutaneotrichosporon</taxon>
    </lineage>
</organism>
<feature type="region of interest" description="Disordered" evidence="1">
    <location>
        <begin position="179"/>
        <end position="204"/>
    </location>
</feature>
<protein>
    <submittedName>
        <fullName evidence="2">Uncharacterized protein</fullName>
    </submittedName>
</protein>
<feature type="compositionally biased region" description="Pro residues" evidence="1">
    <location>
        <begin position="187"/>
        <end position="197"/>
    </location>
</feature>
<reference evidence="2 3" key="1">
    <citation type="submission" date="2015-03" db="EMBL/GenBank/DDBJ databases">
        <title>Genomics and transcriptomics of the oil-accumulating basidiomycete yeast T. oleaginosus allow insights into substrate utilization and the diverse evolutionary trajectories of mating systems in fungi.</title>
        <authorList>
            <consortium name="DOE Joint Genome Institute"/>
            <person name="Kourist R."/>
            <person name="Kracht O."/>
            <person name="Bracharz F."/>
            <person name="Lipzen A."/>
            <person name="Nolan M."/>
            <person name="Ohm R."/>
            <person name="Grigoriev I."/>
            <person name="Sun S."/>
            <person name="Heitman J."/>
            <person name="Bruck T."/>
            <person name="Nowrousian M."/>
        </authorList>
    </citation>
    <scope>NUCLEOTIDE SEQUENCE [LARGE SCALE GENOMIC DNA]</scope>
    <source>
        <strain evidence="2 3">IBC0246</strain>
    </source>
</reference>
<gene>
    <name evidence="2" type="ORF">CC85DRAFT_62607</name>
</gene>
<dbReference type="Proteomes" id="UP000053611">
    <property type="component" value="Unassembled WGS sequence"/>
</dbReference>
<name>A0A0J0XQE1_9TREE</name>
<keyword evidence="3" id="KW-1185">Reference proteome</keyword>
<feature type="compositionally biased region" description="Basic residues" evidence="1">
    <location>
        <begin position="32"/>
        <end position="46"/>
    </location>
</feature>
<evidence type="ECO:0000256" key="1">
    <source>
        <dbReference type="SAM" id="MobiDB-lite"/>
    </source>
</evidence>
<evidence type="ECO:0000313" key="3">
    <source>
        <dbReference type="Proteomes" id="UP000053611"/>
    </source>
</evidence>
<feature type="region of interest" description="Disordered" evidence="1">
    <location>
        <begin position="1"/>
        <end position="114"/>
    </location>
</feature>
<dbReference type="RefSeq" id="XP_018279832.1">
    <property type="nucleotide sequence ID" value="XM_018427309.1"/>
</dbReference>
<dbReference type="EMBL" id="KQ087196">
    <property type="protein sequence ID" value="KLT43341.1"/>
    <property type="molecule type" value="Genomic_DNA"/>
</dbReference>
<sequence length="204" mass="22241">MPGPLSVLPPWDQRHNRRASRIVTWRADSRMARSRPTRRTTRRRRKEQAIPDGRGSGVGAGERQTRFQSPGYPATVGTRGNKSRDAAHKRAPPPPPPPRRSSSTHLSLVPRYSTPPGRAPAYSLPLRLHVHCAHTCARAHTCAHASTKPTFVPAACCDSGAQDAGRTLFYRAPKQCTRSTIPAPAASHPPPPPPPPARARHSTL</sequence>
<evidence type="ECO:0000313" key="2">
    <source>
        <dbReference type="EMBL" id="KLT43341.1"/>
    </source>
</evidence>
<proteinExistence type="predicted"/>